<dbReference type="Pfam" id="PF12623">
    <property type="entry name" value="Hen1_L"/>
    <property type="match status" value="1"/>
</dbReference>
<dbReference type="InterPro" id="IPR029063">
    <property type="entry name" value="SAM-dependent_MTases_sf"/>
</dbReference>
<reference evidence="15" key="1">
    <citation type="submission" date="2015-06" db="EMBL/GenBank/DDBJ databases">
        <title>Complete genome sequence and metabolic analysis of phthalate degradation pathway in Gordonia sp. QH-11.</title>
        <authorList>
            <person name="Jin D."/>
            <person name="Kong X."/>
            <person name="Bai Z."/>
        </authorList>
    </citation>
    <scope>NUCLEOTIDE SEQUENCE [LARGE SCALE GENOMIC DNA]</scope>
    <source>
        <strain evidence="15">QH-11</strain>
    </source>
</reference>
<dbReference type="PANTHER" id="PTHR21404:SF3">
    <property type="entry name" value="SMALL RNA 2'-O-METHYLTRANSFERASE"/>
    <property type="match status" value="1"/>
</dbReference>
<protein>
    <recommendedName>
        <fullName evidence="3">Small RNA 2'-O-methyltransferase</fullName>
        <ecNumber evidence="11">2.1.1.386</ecNumber>
    </recommendedName>
</protein>
<dbReference type="SUPFAM" id="SSF53335">
    <property type="entry name" value="S-adenosyl-L-methionine-dependent methyltransferases"/>
    <property type="match status" value="1"/>
</dbReference>
<dbReference type="EMBL" id="CP011853">
    <property type="protein sequence ID" value="ALG86559.1"/>
    <property type="molecule type" value="Genomic_DNA"/>
</dbReference>
<comment type="cofactor">
    <cofactor evidence="1">
        <name>Mg(2+)</name>
        <dbReference type="ChEBI" id="CHEBI:18420"/>
    </cofactor>
</comment>
<dbReference type="EC" id="2.1.1.386" evidence="11"/>
<organism evidence="14 15">
    <name type="scientific">Gordonia phthalatica</name>
    <dbReference type="NCBI Taxonomy" id="1136941"/>
    <lineage>
        <taxon>Bacteria</taxon>
        <taxon>Bacillati</taxon>
        <taxon>Actinomycetota</taxon>
        <taxon>Actinomycetes</taxon>
        <taxon>Mycobacteriales</taxon>
        <taxon>Gordoniaceae</taxon>
        <taxon>Gordonia</taxon>
    </lineage>
</organism>
<evidence type="ECO:0000256" key="1">
    <source>
        <dbReference type="ARBA" id="ARBA00001946"/>
    </source>
</evidence>
<dbReference type="InterPro" id="IPR026610">
    <property type="entry name" value="Hen1"/>
</dbReference>
<dbReference type="Proteomes" id="UP000063789">
    <property type="component" value="Chromosome"/>
</dbReference>
<dbReference type="GO" id="GO:0003723">
    <property type="term" value="F:RNA binding"/>
    <property type="evidence" value="ECO:0007669"/>
    <property type="project" value="UniProtKB-KW"/>
</dbReference>
<dbReference type="AlphaFoldDB" id="A0A0N7FV98"/>
<keyword evidence="9" id="KW-0694">RNA-binding</keyword>
<dbReference type="OrthoDB" id="626362at2"/>
<dbReference type="CDD" id="cd02440">
    <property type="entry name" value="AdoMet_MTases"/>
    <property type="match status" value="1"/>
</dbReference>
<sequence>MLITITTTHRPATDLGYLLYKHPERVQRFDQPSCTATVFYPEATDERCTAALLLEVDPLRLAKARGRRSPDFALAQYVNDRPYAATSMLASALADVFRTARTGRCDSRQELADSPIPLEISIPALPCRDGADVIDRVFGPLGWTVTAEPIPLDAAFPDWGDSRYFSVRLTGDIRLADALNQLYVLLPMFDMSKHYWQSADEVDKLLRAGEGWLAAHPERDLIASRYLARTSGLDAVARARLAELDDTVDPDEPAEPAPARPSLNVARHDAVLSVLRGLTPSSVIDFGCGSGQLLSKVLRDTGIPKVTGCDVSMSELRRAHDRLHVDDMTERQADRLDLFQAALTYEDDRFAGFDAAVLMEVIEHVDPPRLGALERVVFGAAAPKTVILTTPNSDYNTLYEGLDGLRHTDHRFEWSRAEFADWSDRVAAEHGYHVTRSGIGDVDDTLGSPTQMAVFTRD</sequence>
<evidence type="ECO:0000256" key="4">
    <source>
        <dbReference type="ARBA" id="ARBA00022603"/>
    </source>
</evidence>
<evidence type="ECO:0000256" key="5">
    <source>
        <dbReference type="ARBA" id="ARBA00022679"/>
    </source>
</evidence>
<keyword evidence="6" id="KW-0949">S-adenosyl-L-methionine</keyword>
<gene>
    <name evidence="14" type="ORF">ACH46_02915</name>
</gene>
<dbReference type="STRING" id="1136941.ACH46_02915"/>
<dbReference type="InterPro" id="IPR038546">
    <property type="entry name" value="Hen1_N_sf"/>
</dbReference>
<dbReference type="Gene3D" id="3.30.1610.20">
    <property type="entry name" value="Hen1, N-terminal domain"/>
    <property type="match status" value="1"/>
</dbReference>
<evidence type="ECO:0000256" key="6">
    <source>
        <dbReference type="ARBA" id="ARBA00022691"/>
    </source>
</evidence>
<dbReference type="KEGG" id="goq:ACH46_02915"/>
<dbReference type="Pfam" id="PF13489">
    <property type="entry name" value="Methyltransf_23"/>
    <property type="match status" value="1"/>
</dbReference>
<dbReference type="NCBIfam" id="TIGR04074">
    <property type="entry name" value="bacter_Hen1"/>
    <property type="match status" value="1"/>
</dbReference>
<evidence type="ECO:0000256" key="2">
    <source>
        <dbReference type="ARBA" id="ARBA00009026"/>
    </source>
</evidence>
<dbReference type="InterPro" id="IPR024740">
    <property type="entry name" value="Hen1_N"/>
</dbReference>
<dbReference type="GO" id="GO:0046872">
    <property type="term" value="F:metal ion binding"/>
    <property type="evidence" value="ECO:0007669"/>
    <property type="project" value="UniProtKB-KW"/>
</dbReference>
<keyword evidence="15" id="KW-1185">Reference proteome</keyword>
<evidence type="ECO:0000313" key="15">
    <source>
        <dbReference type="Proteomes" id="UP000063789"/>
    </source>
</evidence>
<dbReference type="GO" id="GO:0031047">
    <property type="term" value="P:regulatory ncRNA-mediated gene silencing"/>
    <property type="evidence" value="ECO:0007669"/>
    <property type="project" value="UniProtKB-KW"/>
</dbReference>
<feature type="domain" description="Hen1 N-terminal" evidence="13">
    <location>
        <begin position="1"/>
        <end position="241"/>
    </location>
</feature>
<keyword evidence="5 14" id="KW-0808">Transferase</keyword>
<evidence type="ECO:0000256" key="8">
    <source>
        <dbReference type="ARBA" id="ARBA00022842"/>
    </source>
</evidence>
<reference evidence="14 15" key="2">
    <citation type="journal article" date="2017" name="Int. J. Syst. Evol. Microbiol.">
        <title>Gordonia phthalatica sp. nov., a di-n-butyl phthalate-degrading bacterium isolated from activated sludge.</title>
        <authorList>
            <person name="Jin D."/>
            <person name="Kong X."/>
            <person name="Jia M."/>
            <person name="Yu X."/>
            <person name="Wang X."/>
            <person name="Zhuang X."/>
            <person name="Deng Y."/>
            <person name="Bai Z."/>
        </authorList>
    </citation>
    <scope>NUCLEOTIDE SEQUENCE [LARGE SCALE GENOMIC DNA]</scope>
    <source>
        <strain evidence="14 15">QH-11</strain>
    </source>
</reference>
<dbReference type="RefSeq" id="WP_062394902.1">
    <property type="nucleotide sequence ID" value="NZ_CP011853.1"/>
</dbReference>
<dbReference type="GO" id="GO:0001510">
    <property type="term" value="P:RNA methylation"/>
    <property type="evidence" value="ECO:0007669"/>
    <property type="project" value="InterPro"/>
</dbReference>
<evidence type="ECO:0000256" key="10">
    <source>
        <dbReference type="ARBA" id="ARBA00023158"/>
    </source>
</evidence>
<dbReference type="InterPro" id="IPR024026">
    <property type="entry name" value="3'-RNA_MeTfrase_Hen1_bac"/>
</dbReference>
<comment type="similarity">
    <text evidence="2">Belongs to the methyltransferase superfamily. HEN1 family.</text>
</comment>
<dbReference type="PANTHER" id="PTHR21404">
    <property type="entry name" value="HEN1"/>
    <property type="match status" value="1"/>
</dbReference>
<dbReference type="PATRIC" id="fig|1136941.3.peg.587"/>
<evidence type="ECO:0000256" key="9">
    <source>
        <dbReference type="ARBA" id="ARBA00022884"/>
    </source>
</evidence>
<keyword evidence="10" id="KW-0943">RNA-mediated gene silencing</keyword>
<proteinExistence type="inferred from homology"/>
<evidence type="ECO:0000256" key="11">
    <source>
        <dbReference type="ARBA" id="ARBA00035025"/>
    </source>
</evidence>
<accession>A0A0N7FV98</accession>
<name>A0A0N7FV98_9ACTN</name>
<evidence type="ECO:0000256" key="7">
    <source>
        <dbReference type="ARBA" id="ARBA00022723"/>
    </source>
</evidence>
<evidence type="ECO:0000256" key="3">
    <source>
        <dbReference type="ARBA" id="ARBA00021330"/>
    </source>
</evidence>
<evidence type="ECO:0000313" key="14">
    <source>
        <dbReference type="EMBL" id="ALG86559.1"/>
    </source>
</evidence>
<keyword evidence="7" id="KW-0479">Metal-binding</keyword>
<comment type="catalytic activity">
    <reaction evidence="12">
        <text>small RNA 3'-end nucleotide + S-adenosyl-L-methionine = small RNA 3'-end 2'-O-methylnucleotide + S-adenosyl-L-homocysteine + H(+)</text>
        <dbReference type="Rhea" id="RHEA:37887"/>
        <dbReference type="Rhea" id="RHEA-COMP:10415"/>
        <dbReference type="Rhea" id="RHEA-COMP:10416"/>
        <dbReference type="ChEBI" id="CHEBI:15378"/>
        <dbReference type="ChEBI" id="CHEBI:57856"/>
        <dbReference type="ChEBI" id="CHEBI:59789"/>
        <dbReference type="ChEBI" id="CHEBI:74896"/>
        <dbReference type="ChEBI" id="CHEBI:74898"/>
        <dbReference type="EC" id="2.1.1.386"/>
    </reaction>
</comment>
<dbReference type="Gene3D" id="3.40.50.150">
    <property type="entry name" value="Vaccinia Virus protein VP39"/>
    <property type="match status" value="1"/>
</dbReference>
<dbReference type="GO" id="GO:0090486">
    <property type="term" value="F:small RNA 2'-O-methyltransferase activity"/>
    <property type="evidence" value="ECO:0007669"/>
    <property type="project" value="UniProtKB-EC"/>
</dbReference>
<evidence type="ECO:0000259" key="13">
    <source>
        <dbReference type="Pfam" id="PF12623"/>
    </source>
</evidence>
<keyword evidence="8" id="KW-0460">Magnesium</keyword>
<evidence type="ECO:0000256" key="12">
    <source>
        <dbReference type="ARBA" id="ARBA00048418"/>
    </source>
</evidence>
<keyword evidence="4 14" id="KW-0489">Methyltransferase</keyword>